<dbReference type="Proteomes" id="UP001233172">
    <property type="component" value="Unassembled WGS sequence"/>
</dbReference>
<organism evidence="2 3">
    <name type="scientific">Biomphalaria pfeifferi</name>
    <name type="common">Bloodfluke planorb</name>
    <name type="synonym">Freshwater snail</name>
    <dbReference type="NCBI Taxonomy" id="112525"/>
    <lineage>
        <taxon>Eukaryota</taxon>
        <taxon>Metazoa</taxon>
        <taxon>Spiralia</taxon>
        <taxon>Lophotrochozoa</taxon>
        <taxon>Mollusca</taxon>
        <taxon>Gastropoda</taxon>
        <taxon>Heterobranchia</taxon>
        <taxon>Euthyneura</taxon>
        <taxon>Panpulmonata</taxon>
        <taxon>Hygrophila</taxon>
        <taxon>Lymnaeoidea</taxon>
        <taxon>Planorbidae</taxon>
        <taxon>Biomphalaria</taxon>
    </lineage>
</organism>
<sequence>MCAPKPKRQLPTFAVSSSYSRPHWLNSDRSAYESLANETLNELIGALNGLFSIVTDDHSNPIGVSTRESQDGNDHCYSEAN</sequence>
<evidence type="ECO:0000313" key="2">
    <source>
        <dbReference type="EMBL" id="KAK0052748.1"/>
    </source>
</evidence>
<evidence type="ECO:0000256" key="1">
    <source>
        <dbReference type="SAM" id="MobiDB-lite"/>
    </source>
</evidence>
<evidence type="ECO:0000313" key="3">
    <source>
        <dbReference type="Proteomes" id="UP001233172"/>
    </source>
</evidence>
<dbReference type="AlphaFoldDB" id="A0AAD8BEX5"/>
<protein>
    <submittedName>
        <fullName evidence="2">Uncharacterized protein</fullName>
    </submittedName>
</protein>
<keyword evidence="3" id="KW-1185">Reference proteome</keyword>
<accession>A0AAD8BEX5</accession>
<feature type="compositionally biased region" description="Basic and acidic residues" evidence="1">
    <location>
        <begin position="68"/>
        <end position="81"/>
    </location>
</feature>
<reference evidence="2" key="1">
    <citation type="journal article" date="2023" name="PLoS Negl. Trop. Dis.">
        <title>A genome sequence for Biomphalaria pfeifferi, the major vector snail for the human-infecting parasite Schistosoma mansoni.</title>
        <authorList>
            <person name="Bu L."/>
            <person name="Lu L."/>
            <person name="Laidemitt M.R."/>
            <person name="Zhang S.M."/>
            <person name="Mutuku M."/>
            <person name="Mkoji G."/>
            <person name="Steinauer M."/>
            <person name="Loker E.S."/>
        </authorList>
    </citation>
    <scope>NUCLEOTIDE SEQUENCE</scope>
    <source>
        <strain evidence="2">KasaAsao</strain>
    </source>
</reference>
<proteinExistence type="predicted"/>
<reference evidence="2" key="2">
    <citation type="submission" date="2023-04" db="EMBL/GenBank/DDBJ databases">
        <authorList>
            <person name="Bu L."/>
            <person name="Lu L."/>
            <person name="Laidemitt M.R."/>
            <person name="Zhang S.M."/>
            <person name="Mutuku M."/>
            <person name="Mkoji G."/>
            <person name="Steinauer M."/>
            <person name="Loker E.S."/>
        </authorList>
    </citation>
    <scope>NUCLEOTIDE SEQUENCE</scope>
    <source>
        <strain evidence="2">KasaAsao</strain>
        <tissue evidence="2">Whole Snail</tissue>
    </source>
</reference>
<feature type="region of interest" description="Disordered" evidence="1">
    <location>
        <begin position="59"/>
        <end position="81"/>
    </location>
</feature>
<dbReference type="EMBL" id="JASAOG010000092">
    <property type="protein sequence ID" value="KAK0052748.1"/>
    <property type="molecule type" value="Genomic_DNA"/>
</dbReference>
<comment type="caution">
    <text evidence="2">The sequence shown here is derived from an EMBL/GenBank/DDBJ whole genome shotgun (WGS) entry which is preliminary data.</text>
</comment>
<gene>
    <name evidence="2" type="ORF">Bpfe_017864</name>
</gene>
<name>A0AAD8BEX5_BIOPF</name>